<dbReference type="GO" id="GO:0006740">
    <property type="term" value="P:NADPH regeneration"/>
    <property type="evidence" value="ECO:0007669"/>
    <property type="project" value="TreeGrafter"/>
</dbReference>
<dbReference type="AlphaFoldDB" id="A0A1F5LR96"/>
<evidence type="ECO:0000313" key="3">
    <source>
        <dbReference type="Proteomes" id="UP000177622"/>
    </source>
</evidence>
<dbReference type="Pfam" id="PF01408">
    <property type="entry name" value="GFO_IDH_MocA"/>
    <property type="match status" value="1"/>
</dbReference>
<evidence type="ECO:0000313" key="2">
    <source>
        <dbReference type="EMBL" id="OGE55665.1"/>
    </source>
</evidence>
<evidence type="ECO:0000259" key="1">
    <source>
        <dbReference type="Pfam" id="PF01408"/>
    </source>
</evidence>
<dbReference type="Gene3D" id="3.40.50.720">
    <property type="entry name" value="NAD(P)-binding Rossmann-like Domain"/>
    <property type="match status" value="1"/>
</dbReference>
<comment type="caution">
    <text evidence="2">The sequence shown here is derived from an EMBL/GenBank/DDBJ whole genome shotgun (WGS) entry which is preliminary data.</text>
</comment>
<dbReference type="SUPFAM" id="SSF51735">
    <property type="entry name" value="NAD(P)-binding Rossmann-fold domains"/>
    <property type="match status" value="1"/>
</dbReference>
<dbReference type="EMBL" id="LXJU01000004">
    <property type="protein sequence ID" value="OGE55665.1"/>
    <property type="molecule type" value="Genomic_DNA"/>
</dbReference>
<dbReference type="PANTHER" id="PTHR42840">
    <property type="entry name" value="NAD(P)-BINDING ROSSMANN-FOLD SUPERFAMILY PROTEIN-RELATED"/>
    <property type="match status" value="1"/>
</dbReference>
<dbReference type="PANTHER" id="PTHR42840:SF7">
    <property type="entry name" value="BINDING ROSSMANN FOLD OXIDOREDUCTASE, PUTATIVE (AFU_ORTHOLOGUE AFUA_4G10190)-RELATED"/>
    <property type="match status" value="1"/>
</dbReference>
<name>A0A1F5LR96_PENAI</name>
<sequence>MTNKILRVGVIGCGEITQVAHIPTLGFLSDYFQITYLCDVSENALQHSKNKVIGGPPKTTCKAEELCASTDVDIVMIANSDAFHVPHALLGLKHDKIVFIEKPMALSLKDADDIIQLEKQSSGKVMVGYMRRYTAGFIDAIKEIGSLDQIQYARVRDVVGPNSSFVGQSGTFPKAFSDYKPEDSRELTSRTDQFLQQALTKELGIPVGPDTATQWRHLGSLGSHDLSAMREALGMPTGVLGASLCTAQGPQFWSALFQYPSFAVSYESGIDEVPRFDASIEVFGKQKTVKVCFDSPYVKGLPTTMHIREKLEDGSFRESMTRKTYEDAYTLEMKELYEFAVNGKPAKTTSEDAKKDLEVFGMIMKAGLEGQARLGIKN</sequence>
<dbReference type="GO" id="GO:0016491">
    <property type="term" value="F:oxidoreductase activity"/>
    <property type="evidence" value="ECO:0007669"/>
    <property type="project" value="TreeGrafter"/>
</dbReference>
<dbReference type="GeneID" id="34573618"/>
<dbReference type="GO" id="GO:0005737">
    <property type="term" value="C:cytoplasm"/>
    <property type="evidence" value="ECO:0007669"/>
    <property type="project" value="TreeGrafter"/>
</dbReference>
<organism evidence="2 3">
    <name type="scientific">Penicillium arizonense</name>
    <dbReference type="NCBI Taxonomy" id="1835702"/>
    <lineage>
        <taxon>Eukaryota</taxon>
        <taxon>Fungi</taxon>
        <taxon>Dikarya</taxon>
        <taxon>Ascomycota</taxon>
        <taxon>Pezizomycotina</taxon>
        <taxon>Eurotiomycetes</taxon>
        <taxon>Eurotiomycetidae</taxon>
        <taxon>Eurotiales</taxon>
        <taxon>Aspergillaceae</taxon>
        <taxon>Penicillium</taxon>
    </lineage>
</organism>
<accession>A0A1F5LR96</accession>
<proteinExistence type="predicted"/>
<dbReference type="InterPro" id="IPR000683">
    <property type="entry name" value="Gfo/Idh/MocA-like_OxRdtase_N"/>
</dbReference>
<dbReference type="Proteomes" id="UP000177622">
    <property type="component" value="Unassembled WGS sequence"/>
</dbReference>
<feature type="domain" description="Gfo/Idh/MocA-like oxidoreductase N-terminal" evidence="1">
    <location>
        <begin position="6"/>
        <end position="129"/>
    </location>
</feature>
<dbReference type="OrthoDB" id="64915at2759"/>
<keyword evidence="3" id="KW-1185">Reference proteome</keyword>
<dbReference type="RefSeq" id="XP_022491094.1">
    <property type="nucleotide sequence ID" value="XM_022628884.1"/>
</dbReference>
<dbReference type="InterPro" id="IPR036291">
    <property type="entry name" value="NAD(P)-bd_dom_sf"/>
</dbReference>
<reference evidence="2 3" key="1">
    <citation type="journal article" date="2016" name="Sci. Rep.">
        <title>Penicillium arizonense, a new, genome sequenced fungal species, reveals a high chemical diversity in secreted metabolites.</title>
        <authorList>
            <person name="Grijseels S."/>
            <person name="Nielsen J.C."/>
            <person name="Randelovic M."/>
            <person name="Nielsen J."/>
            <person name="Nielsen K.F."/>
            <person name="Workman M."/>
            <person name="Frisvad J.C."/>
        </authorList>
    </citation>
    <scope>NUCLEOTIDE SEQUENCE [LARGE SCALE GENOMIC DNA]</scope>
    <source>
        <strain evidence="2 3">CBS 141311</strain>
    </source>
</reference>
<gene>
    <name evidence="2" type="ORF">PENARI_c004G00446</name>
</gene>
<dbReference type="Gene3D" id="3.30.360.10">
    <property type="entry name" value="Dihydrodipicolinate Reductase, domain 2"/>
    <property type="match status" value="1"/>
</dbReference>
<dbReference type="STRING" id="1835702.A0A1F5LR96"/>
<dbReference type="GO" id="GO:0000166">
    <property type="term" value="F:nucleotide binding"/>
    <property type="evidence" value="ECO:0007669"/>
    <property type="project" value="InterPro"/>
</dbReference>
<protein>
    <recommendedName>
        <fullName evidence="1">Gfo/Idh/MocA-like oxidoreductase N-terminal domain-containing protein</fullName>
    </recommendedName>
</protein>